<dbReference type="Proteomes" id="UP001054902">
    <property type="component" value="Unassembled WGS sequence"/>
</dbReference>
<keyword evidence="11" id="KW-0868">Chloride</keyword>
<keyword evidence="5 14" id="KW-0812">Transmembrane</keyword>
<evidence type="ECO:0000313" key="16">
    <source>
        <dbReference type="Proteomes" id="UP001054902"/>
    </source>
</evidence>
<feature type="region of interest" description="Disordered" evidence="13">
    <location>
        <begin position="538"/>
        <end position="565"/>
    </location>
</feature>
<evidence type="ECO:0000256" key="12">
    <source>
        <dbReference type="ARBA" id="ARBA00023303"/>
    </source>
</evidence>
<feature type="transmembrane region" description="Helical" evidence="14">
    <location>
        <begin position="50"/>
        <end position="74"/>
    </location>
</feature>
<evidence type="ECO:0000256" key="13">
    <source>
        <dbReference type="SAM" id="MobiDB-lite"/>
    </source>
</evidence>
<name>A0AAD3CNR4_9STRA</name>
<dbReference type="GO" id="GO:0005254">
    <property type="term" value="F:chloride channel activity"/>
    <property type="evidence" value="ECO:0007669"/>
    <property type="project" value="UniProtKB-KW"/>
</dbReference>
<gene>
    <name evidence="15" type="ORF">CTEN210_05554</name>
</gene>
<feature type="transmembrane region" description="Helical" evidence="14">
    <location>
        <begin position="101"/>
        <end position="120"/>
    </location>
</feature>
<keyword evidence="4" id="KW-1003">Cell membrane</keyword>
<comment type="caution">
    <text evidence="15">The sequence shown here is derived from an EMBL/GenBank/DDBJ whole genome shotgun (WGS) entry which is preliminary data.</text>
</comment>
<feature type="transmembrane region" description="Helical" evidence="14">
    <location>
        <begin position="449"/>
        <end position="468"/>
    </location>
</feature>
<dbReference type="EMBL" id="BLLK01000032">
    <property type="protein sequence ID" value="GFH49078.1"/>
    <property type="molecule type" value="Genomic_DNA"/>
</dbReference>
<evidence type="ECO:0000256" key="7">
    <source>
        <dbReference type="ARBA" id="ARBA00023065"/>
    </source>
</evidence>
<dbReference type="PANTHER" id="PTHR12424">
    <property type="entry name" value="TWEETY-RELATED"/>
    <property type="match status" value="1"/>
</dbReference>
<feature type="compositionally biased region" description="Acidic residues" evidence="13">
    <location>
        <begin position="556"/>
        <end position="565"/>
    </location>
</feature>
<keyword evidence="7" id="KW-0406">Ion transport</keyword>
<evidence type="ECO:0000256" key="2">
    <source>
        <dbReference type="ARBA" id="ARBA00009849"/>
    </source>
</evidence>
<keyword evidence="16" id="KW-1185">Reference proteome</keyword>
<keyword evidence="10" id="KW-0325">Glycoprotein</keyword>
<evidence type="ECO:0000256" key="9">
    <source>
        <dbReference type="ARBA" id="ARBA00023173"/>
    </source>
</evidence>
<keyword evidence="9" id="KW-0869">Chloride channel</keyword>
<reference evidence="15 16" key="1">
    <citation type="journal article" date="2021" name="Sci. Rep.">
        <title>The genome of the diatom Chaetoceros tenuissimus carries an ancient integrated fragment of an extant virus.</title>
        <authorList>
            <person name="Hongo Y."/>
            <person name="Kimura K."/>
            <person name="Takaki Y."/>
            <person name="Yoshida Y."/>
            <person name="Baba S."/>
            <person name="Kobayashi G."/>
            <person name="Nagasaki K."/>
            <person name="Hano T."/>
            <person name="Tomaru Y."/>
        </authorList>
    </citation>
    <scope>NUCLEOTIDE SEQUENCE [LARGE SCALE GENOMIC DNA]</scope>
    <source>
        <strain evidence="15 16">NIES-3715</strain>
    </source>
</reference>
<evidence type="ECO:0000256" key="8">
    <source>
        <dbReference type="ARBA" id="ARBA00023136"/>
    </source>
</evidence>
<feature type="compositionally biased region" description="Acidic residues" evidence="13">
    <location>
        <begin position="538"/>
        <end position="547"/>
    </location>
</feature>
<dbReference type="GO" id="GO:0034707">
    <property type="term" value="C:chloride channel complex"/>
    <property type="evidence" value="ECO:0007669"/>
    <property type="project" value="UniProtKB-KW"/>
</dbReference>
<dbReference type="AlphaFoldDB" id="A0AAD3CNR4"/>
<evidence type="ECO:0000256" key="3">
    <source>
        <dbReference type="ARBA" id="ARBA00022448"/>
    </source>
</evidence>
<protein>
    <submittedName>
        <fullName evidence="15">Uncharacterized protein</fullName>
    </submittedName>
</protein>
<feature type="region of interest" description="Disordered" evidence="13">
    <location>
        <begin position="488"/>
        <end position="510"/>
    </location>
</feature>
<evidence type="ECO:0000256" key="6">
    <source>
        <dbReference type="ARBA" id="ARBA00022989"/>
    </source>
</evidence>
<evidence type="ECO:0000256" key="14">
    <source>
        <dbReference type="SAM" id="Phobius"/>
    </source>
</evidence>
<keyword evidence="8 14" id="KW-0472">Membrane</keyword>
<dbReference type="InterPro" id="IPR006990">
    <property type="entry name" value="Tweety"/>
</dbReference>
<proteinExistence type="inferred from homology"/>
<comment type="subcellular location">
    <subcellularLocation>
        <location evidence="1">Cell membrane</location>
        <topology evidence="1">Multi-pass membrane protein</topology>
    </subcellularLocation>
</comment>
<comment type="similarity">
    <text evidence="2">Belongs to the tweety family.</text>
</comment>
<feature type="transmembrane region" description="Helical" evidence="14">
    <location>
        <begin position="244"/>
        <end position="266"/>
    </location>
</feature>
<evidence type="ECO:0000256" key="1">
    <source>
        <dbReference type="ARBA" id="ARBA00004651"/>
    </source>
</evidence>
<keyword evidence="12" id="KW-0407">Ion channel</keyword>
<feature type="transmembrane region" description="Helical" evidence="14">
    <location>
        <begin position="278"/>
        <end position="304"/>
    </location>
</feature>
<evidence type="ECO:0000256" key="4">
    <source>
        <dbReference type="ARBA" id="ARBA00022475"/>
    </source>
</evidence>
<dbReference type="PANTHER" id="PTHR12424:SF19">
    <property type="entry name" value="INTEGRASE ZINC-BINDING DOMAIN-CONTAINING PROTEIN"/>
    <property type="match status" value="1"/>
</dbReference>
<evidence type="ECO:0000313" key="15">
    <source>
        <dbReference type="EMBL" id="GFH49078.1"/>
    </source>
</evidence>
<keyword evidence="6 14" id="KW-1133">Transmembrane helix</keyword>
<evidence type="ECO:0000256" key="11">
    <source>
        <dbReference type="ARBA" id="ARBA00023214"/>
    </source>
</evidence>
<keyword evidence="3" id="KW-0813">Transport</keyword>
<dbReference type="GO" id="GO:0005886">
    <property type="term" value="C:plasma membrane"/>
    <property type="evidence" value="ECO:0007669"/>
    <property type="project" value="UniProtKB-SubCell"/>
</dbReference>
<organism evidence="15 16">
    <name type="scientific">Chaetoceros tenuissimus</name>
    <dbReference type="NCBI Taxonomy" id="426638"/>
    <lineage>
        <taxon>Eukaryota</taxon>
        <taxon>Sar</taxon>
        <taxon>Stramenopiles</taxon>
        <taxon>Ochrophyta</taxon>
        <taxon>Bacillariophyta</taxon>
        <taxon>Coscinodiscophyceae</taxon>
        <taxon>Chaetocerotophycidae</taxon>
        <taxon>Chaetocerotales</taxon>
        <taxon>Chaetocerotaceae</taxon>
        <taxon>Chaetoceros</taxon>
    </lineage>
</organism>
<evidence type="ECO:0000256" key="5">
    <source>
        <dbReference type="ARBA" id="ARBA00022692"/>
    </source>
</evidence>
<sequence length="580" mass="63384">MDLTNSSAYDAPFTVWAINNVPRFGHTTDLAEVINTRATPLIADYSKGTIFIGVFILAVFILWMLITLLLLFCGKKGGVLSGQRLRQSSHAPCRHKTYRSIVMFCSVASLLAGMIFFVKVSSSLQDGFDLIKDGADDVAGLANEVSAIASDVIVAGEDTIPIRDAAIEILNEGLCNSMEEGNGNTIQDWDEEAKLVVDLLTQLSDFTRGELTNLKENFDSELYRVQGEVDLAVETAENYGLVSYYSIAIIVLSTFLSLGAYMATFGPKVRTFFMVQKWVVLPLYFLILIFTAIVVAVLSSVIVVNSDLCMGGDYKNPESFVKEIVDAQNLDEYTTQIFDFYVFNSCQGDFIGYDAVDKLSNELKDGNQAVSDLRLLLDQNQAQWEQICGGAEGSLDGLKSNLGAVNLSFSSFIDVTDKCRDLIECSNINDIYTNLFHQGVCTELPNTQFWMLTTMILVLVFGMLLFTFRSALTPTLEDDEPEDYYYSKNTERKTQGQDAADDDDDGFGDNPALAAGAAGAVVGGAAIGGALLDDDLSRDIDDDELETSVEGGTKGDEDEEGEEDLSFVNPEMCGVEIAPC</sequence>
<accession>A0AAD3CNR4</accession>
<evidence type="ECO:0000256" key="10">
    <source>
        <dbReference type="ARBA" id="ARBA00023180"/>
    </source>
</evidence>